<accession>A0A4Y8Q421</accession>
<dbReference type="OrthoDB" id="140416at2"/>
<dbReference type="InterPro" id="IPR002881">
    <property type="entry name" value="DUF58"/>
</dbReference>
<evidence type="ECO:0000259" key="2">
    <source>
        <dbReference type="Pfam" id="PF01882"/>
    </source>
</evidence>
<dbReference type="Proteomes" id="UP000298246">
    <property type="component" value="Unassembled WGS sequence"/>
</dbReference>
<feature type="domain" description="DUF58" evidence="2">
    <location>
        <begin position="218"/>
        <end position="340"/>
    </location>
</feature>
<feature type="transmembrane region" description="Helical" evidence="1">
    <location>
        <begin position="16"/>
        <end position="36"/>
    </location>
</feature>
<protein>
    <submittedName>
        <fullName evidence="3">DUF58 domain-containing protein</fullName>
    </submittedName>
</protein>
<dbReference type="Pfam" id="PF01882">
    <property type="entry name" value="DUF58"/>
    <property type="match status" value="1"/>
</dbReference>
<feature type="transmembrane region" description="Helical" evidence="1">
    <location>
        <begin position="42"/>
        <end position="62"/>
    </location>
</feature>
<name>A0A4Y8Q421_9BACL</name>
<comment type="caution">
    <text evidence="3">The sequence shown here is derived from an EMBL/GenBank/DDBJ whole genome shotgun (WGS) entry which is preliminary data.</text>
</comment>
<organism evidence="3 4">
    <name type="scientific">Paenibacillus athensensis</name>
    <dbReference type="NCBI Taxonomy" id="1967502"/>
    <lineage>
        <taxon>Bacteria</taxon>
        <taxon>Bacillati</taxon>
        <taxon>Bacillota</taxon>
        <taxon>Bacilli</taxon>
        <taxon>Bacillales</taxon>
        <taxon>Paenibacillaceae</taxon>
        <taxon>Paenibacillus</taxon>
    </lineage>
</organism>
<dbReference type="PANTHER" id="PTHR34351">
    <property type="entry name" value="SLR1927 PROTEIN-RELATED"/>
    <property type="match status" value="1"/>
</dbReference>
<evidence type="ECO:0000313" key="3">
    <source>
        <dbReference type="EMBL" id="TFE88643.1"/>
    </source>
</evidence>
<reference evidence="3 4" key="1">
    <citation type="submission" date="2017-03" db="EMBL/GenBank/DDBJ databases">
        <title>Isolation of Levoglucosan Utilizing Bacteria.</title>
        <authorList>
            <person name="Arya A.S."/>
        </authorList>
    </citation>
    <scope>NUCLEOTIDE SEQUENCE [LARGE SCALE GENOMIC DNA]</scope>
    <source>
        <strain evidence="3 4">MEC069</strain>
    </source>
</reference>
<sequence length="421" mass="47426">MNHPLMRRLGLQRRRYPAALWCLAICLAASLLFVVFQGGKLAAMLFGSVTVLSVYLVLGNWSGIKRTVGERKLGGGDETAETQLDAGQPLEVSIRLQIPGIWPIPYVVVRDRLMRQNGEEIGFEGSLVPDWKRRGEWTYSTPPLRRGFYRFGATECVTEDIFGFFQHKGRLQLEQQVVVYPQTAVIKEWLQFHQMIKGLQHHSTTTRAQRETTQINGVREYIYGDRISRIHWNATAKTGTWKSKEFERESLPKTIVLLDRTAAAYRDEAEFELAVSTAASLLRYGSSRQLAIGLLSVGREPSLFEPKIGHKHLKETMGHLVGVEADGYRSLLQVIKDRARDIPAGSFFVLISPQKGAAVLQAMNYLNQHQANPCHFWIRSAGGEAPREDWLKAVRARGYLGYEIDDLAELSGILGGAKRYA</sequence>
<keyword evidence="1" id="KW-0812">Transmembrane</keyword>
<gene>
    <name evidence="3" type="ORF">B5M42_09360</name>
</gene>
<evidence type="ECO:0000313" key="4">
    <source>
        <dbReference type="Proteomes" id="UP000298246"/>
    </source>
</evidence>
<keyword evidence="4" id="KW-1185">Reference proteome</keyword>
<dbReference type="RefSeq" id="WP_134752060.1">
    <property type="nucleotide sequence ID" value="NZ_MYFO02000002.1"/>
</dbReference>
<keyword evidence="1" id="KW-0472">Membrane</keyword>
<proteinExistence type="predicted"/>
<dbReference type="EMBL" id="MYFO01000009">
    <property type="protein sequence ID" value="TFE88643.1"/>
    <property type="molecule type" value="Genomic_DNA"/>
</dbReference>
<keyword evidence="1" id="KW-1133">Transmembrane helix</keyword>
<dbReference type="PANTHER" id="PTHR34351:SF2">
    <property type="entry name" value="DUF58 DOMAIN-CONTAINING PROTEIN"/>
    <property type="match status" value="1"/>
</dbReference>
<evidence type="ECO:0000256" key="1">
    <source>
        <dbReference type="SAM" id="Phobius"/>
    </source>
</evidence>
<dbReference type="AlphaFoldDB" id="A0A4Y8Q421"/>